<dbReference type="Proteomes" id="UP001156215">
    <property type="component" value="Chromosome"/>
</dbReference>
<reference evidence="2" key="1">
    <citation type="journal article" date="2022" name="Front. Microbiol.">
        <title>New perspectives on an old grouping: The genomic and phenotypic variability of Oxalobacter formigenes and the implications for calcium oxalate stone prevention.</title>
        <authorList>
            <person name="Chmiel J.A."/>
            <person name="Carr C."/>
            <person name="Stuivenberg G.A."/>
            <person name="Venema R."/>
            <person name="Chanyi R.M."/>
            <person name="Al K.F."/>
            <person name="Giguere D."/>
            <person name="Say H."/>
            <person name="Akouris P.P."/>
            <person name="Dominguez Romero S.A."/>
            <person name="Kwong A."/>
            <person name="Tai V."/>
            <person name="Koval S.F."/>
            <person name="Razvi H."/>
            <person name="Bjazevic J."/>
            <person name="Burton J.P."/>
        </authorList>
    </citation>
    <scope>NUCLEOTIDE SEQUENCE</scope>
    <source>
        <strain evidence="2">WoOx3</strain>
    </source>
</reference>
<accession>A0A9E9LYQ5</accession>
<dbReference type="RefSeq" id="WP_269308698.1">
    <property type="nucleotide sequence ID" value="NZ_CP098242.1"/>
</dbReference>
<proteinExistence type="inferred from homology"/>
<sequence length="177" mass="20228">MSRELPVFKYHPDPLKTGAFARDEDGVTCDCCEKDTTIWYGEPFYAIDEIEALCPACIASGKAAEMFDGEFQDESSCDDVDDEAKVDELCRRTPGYRGWQQEYWLAHCGDFCAFIGYVGWKEIEEMGLAAEIEKDCEENGQQDIDHLREHMENDGHLQGYLFRCLTCGTHRIHTDTD</sequence>
<gene>
    <name evidence="2" type="ORF">NB640_10755</name>
</gene>
<dbReference type="EMBL" id="CP098242">
    <property type="protein sequence ID" value="WAW09693.1"/>
    <property type="molecule type" value="Genomic_DNA"/>
</dbReference>
<keyword evidence="3" id="KW-1185">Reference proteome</keyword>
<comment type="similarity">
    <text evidence="1">Belongs to the UPF0167 family.</text>
</comment>
<dbReference type="KEGG" id="ovb:NB640_10755"/>
<dbReference type="InterPro" id="IPR005363">
    <property type="entry name" value="UPF0167"/>
</dbReference>
<dbReference type="Pfam" id="PF03691">
    <property type="entry name" value="UPF0167"/>
    <property type="match status" value="1"/>
</dbReference>
<evidence type="ECO:0000256" key="1">
    <source>
        <dbReference type="ARBA" id="ARBA00008525"/>
    </source>
</evidence>
<name>A0A9E9LYQ5_9BURK</name>
<protein>
    <submittedName>
        <fullName evidence="2">CbrC family protein</fullName>
    </submittedName>
</protein>
<dbReference type="AlphaFoldDB" id="A0A9E9LYQ5"/>
<evidence type="ECO:0000313" key="2">
    <source>
        <dbReference type="EMBL" id="WAW09693.1"/>
    </source>
</evidence>
<evidence type="ECO:0000313" key="3">
    <source>
        <dbReference type="Proteomes" id="UP001156215"/>
    </source>
</evidence>
<organism evidence="2 3">
    <name type="scientific">Oxalobacter vibrioformis</name>
    <dbReference type="NCBI Taxonomy" id="933080"/>
    <lineage>
        <taxon>Bacteria</taxon>
        <taxon>Pseudomonadati</taxon>
        <taxon>Pseudomonadota</taxon>
        <taxon>Betaproteobacteria</taxon>
        <taxon>Burkholderiales</taxon>
        <taxon>Oxalobacteraceae</taxon>
        <taxon>Oxalobacter</taxon>
    </lineage>
</organism>